<dbReference type="STRING" id="8154.ENSACLP00000009814"/>
<organism evidence="3 4">
    <name type="scientific">Astatotilapia calliptera</name>
    <name type="common">Eastern happy</name>
    <name type="synonym">Chromis callipterus</name>
    <dbReference type="NCBI Taxonomy" id="8154"/>
    <lineage>
        <taxon>Eukaryota</taxon>
        <taxon>Metazoa</taxon>
        <taxon>Chordata</taxon>
        <taxon>Craniata</taxon>
        <taxon>Vertebrata</taxon>
        <taxon>Euteleostomi</taxon>
        <taxon>Actinopterygii</taxon>
        <taxon>Neopterygii</taxon>
        <taxon>Teleostei</taxon>
        <taxon>Neoteleostei</taxon>
        <taxon>Acanthomorphata</taxon>
        <taxon>Ovalentaria</taxon>
        <taxon>Cichlomorphae</taxon>
        <taxon>Cichliformes</taxon>
        <taxon>Cichlidae</taxon>
        <taxon>African cichlids</taxon>
        <taxon>Pseudocrenilabrinae</taxon>
        <taxon>Haplochromini</taxon>
        <taxon>Astatotilapia</taxon>
    </lineage>
</organism>
<protein>
    <recommendedName>
        <fullName evidence="2">AAA+ ATPase domain-containing protein</fullName>
    </recommendedName>
</protein>
<dbReference type="OMA" id="AVCVDYM"/>
<dbReference type="Ensembl" id="ENSACLT00000010039.1">
    <property type="protein sequence ID" value="ENSACLP00000009814.1"/>
    <property type="gene ID" value="ENSACLG00000006700.1"/>
</dbReference>
<evidence type="ECO:0000259" key="2">
    <source>
        <dbReference type="SMART" id="SM00382"/>
    </source>
</evidence>
<dbReference type="GO" id="GO:0005524">
    <property type="term" value="F:ATP binding"/>
    <property type="evidence" value="ECO:0007669"/>
    <property type="project" value="InterPro"/>
</dbReference>
<dbReference type="SUPFAM" id="SSF52540">
    <property type="entry name" value="P-loop containing nucleoside triphosphate hydrolases"/>
    <property type="match status" value="1"/>
</dbReference>
<feature type="compositionally biased region" description="Basic residues" evidence="1">
    <location>
        <begin position="222"/>
        <end position="231"/>
    </location>
</feature>
<evidence type="ECO:0000313" key="4">
    <source>
        <dbReference type="Proteomes" id="UP000265100"/>
    </source>
</evidence>
<evidence type="ECO:0000256" key="1">
    <source>
        <dbReference type="SAM" id="MobiDB-lite"/>
    </source>
</evidence>
<reference evidence="3 4" key="1">
    <citation type="submission" date="2018-05" db="EMBL/GenBank/DDBJ databases">
        <authorList>
            <person name="Datahose"/>
        </authorList>
    </citation>
    <scope>NUCLEOTIDE SEQUENCE</scope>
</reference>
<dbReference type="AlphaFoldDB" id="A0A3P8NYJ5"/>
<dbReference type="Pfam" id="PF00004">
    <property type="entry name" value="AAA"/>
    <property type="match status" value="1"/>
</dbReference>
<dbReference type="PANTHER" id="PTHR23389:SF21">
    <property type="entry name" value="ATPASE FAMILY AAA DOMAIN-CONTAINING PROTEIN 5"/>
    <property type="match status" value="1"/>
</dbReference>
<reference evidence="4" key="2">
    <citation type="submission" date="2023-03" db="EMBL/GenBank/DDBJ databases">
        <authorList>
            <consortium name="Wellcome Sanger Institute Data Sharing"/>
        </authorList>
    </citation>
    <scope>NUCLEOTIDE SEQUENCE [LARGE SCALE GENOMIC DNA]</scope>
</reference>
<reference evidence="3" key="3">
    <citation type="submission" date="2025-08" db="UniProtKB">
        <authorList>
            <consortium name="Ensembl"/>
        </authorList>
    </citation>
    <scope>IDENTIFICATION</scope>
</reference>
<feature type="compositionally biased region" description="Basic residues" evidence="1">
    <location>
        <begin position="446"/>
        <end position="462"/>
    </location>
</feature>
<dbReference type="PANTHER" id="PTHR23389">
    <property type="entry name" value="CHROMOSOME TRANSMISSION FIDELITY FACTOR 18"/>
    <property type="match status" value="1"/>
</dbReference>
<dbReference type="GO" id="GO:0061860">
    <property type="term" value="F:DNA clamp unloader activity"/>
    <property type="evidence" value="ECO:0007669"/>
    <property type="project" value="TreeGrafter"/>
</dbReference>
<dbReference type="GeneTree" id="ENSGT00940000153469"/>
<feature type="region of interest" description="Disordered" evidence="1">
    <location>
        <begin position="205"/>
        <end position="244"/>
    </location>
</feature>
<dbReference type="SMART" id="SM00382">
    <property type="entry name" value="AAA"/>
    <property type="match status" value="1"/>
</dbReference>
<sequence>MTSYVKPKRQIQNGNSQPAACKLKPFLKISLPCFTMRNKLRKVKTVRDSNFRCKDVTQTAGVIVLSESSCSKEEISLDAKDKNGSNSATWLSGTHPQPVLEIRDSLCAKGAKIAPIFLRAIQQRKRSSDGELDQPLDSTQQSVLPLQGDNVQPVKRPPAVSHVTIKDGCQGQLSPSVLHSCLEKIQTSNPAFPVQAVLNTLRKKAGEGSSVHPAEKQPRCSKLSRTRRLKQQRASQPSLDEPNIMKSCDPLQRSNACLIQNSLTCAFIPFKLQEMYFFFSSFFCLDLFFEDTLWTDKYSPQHSSEVIGNPASVNKLYSWLRKWKLRAARDKERQMEEKKQRENTESWDCGDFQGEAGSDDGREDPLGNTLLITGPSGVGKTASVYACAQELGFKVFEVNCSSQRNGRNVLSQLKEVTQSHLVETSGKDQGTILPYRVLPKNVTSTSKRRTSQNLRGSRRSAKAKSATVTLTRYFRMKAKADHLQSGFLSPSERPENRKLGNSSSGSDVAEKKTATSLILFEEVDVIFDDDVGFLAAIKAFMSATKRPVILTTNDPLFKDRFDGSLDEIIFKTPSAVNMCSYLQLVCLAEGVQLDLGDVSSLLRLTCGDVRRCLLQLQVWVQSGGRSKKPICVQCNHTSKLSRRKYNNTSSDSLGLEKTFSFSGTPSKALHSGSTAQQIAAKEESECLDALTDFFDIMSYLDATLPPTGTRVSDSCAPESFVWTGAALKAGLLDEMREEEDSSYSQERLLDIQAAAEGLGCHRCLCRASEAWTEVQKIRQVLKDKRWGRLMERLALTSSKRHTEHQFLCSRASSLSQRRFRLNRTVLSSKPFVLLGNRRAVCVDYMPVLRSICRLHKAQQQKQEPLR</sequence>
<dbReference type="Bgee" id="ENSACLG00000006700">
    <property type="expression patterns" value="Expressed in ovary and 1 other cell type or tissue"/>
</dbReference>
<dbReference type="Gene3D" id="3.40.50.300">
    <property type="entry name" value="P-loop containing nucleotide triphosphate hydrolases"/>
    <property type="match status" value="1"/>
</dbReference>
<feature type="region of interest" description="Disordered" evidence="1">
    <location>
        <begin position="334"/>
        <end position="363"/>
    </location>
</feature>
<feature type="domain" description="AAA+ ATPase" evidence="2">
    <location>
        <begin position="366"/>
        <end position="570"/>
    </location>
</feature>
<dbReference type="CDD" id="cd00009">
    <property type="entry name" value="AAA"/>
    <property type="match status" value="1"/>
</dbReference>
<accession>A0A3P8NYJ5</accession>
<dbReference type="GO" id="GO:0005634">
    <property type="term" value="C:nucleus"/>
    <property type="evidence" value="ECO:0007669"/>
    <property type="project" value="TreeGrafter"/>
</dbReference>
<dbReference type="Proteomes" id="UP000265100">
    <property type="component" value="Chromosome 6"/>
</dbReference>
<proteinExistence type="predicted"/>
<feature type="compositionally biased region" description="Basic and acidic residues" evidence="1">
    <location>
        <begin position="334"/>
        <end position="344"/>
    </location>
</feature>
<dbReference type="InterPro" id="IPR027417">
    <property type="entry name" value="P-loop_NTPase"/>
</dbReference>
<keyword evidence="4" id="KW-1185">Reference proteome</keyword>
<dbReference type="GO" id="GO:0016887">
    <property type="term" value="F:ATP hydrolysis activity"/>
    <property type="evidence" value="ECO:0007669"/>
    <property type="project" value="InterPro"/>
</dbReference>
<feature type="region of interest" description="Disordered" evidence="1">
    <location>
        <begin position="442"/>
        <end position="463"/>
    </location>
</feature>
<evidence type="ECO:0000313" key="3">
    <source>
        <dbReference type="Ensembl" id="ENSACLP00000009814.1"/>
    </source>
</evidence>
<feature type="region of interest" description="Disordered" evidence="1">
    <location>
        <begin position="485"/>
        <end position="507"/>
    </location>
</feature>
<dbReference type="GO" id="GO:0003677">
    <property type="term" value="F:DNA binding"/>
    <property type="evidence" value="ECO:0007669"/>
    <property type="project" value="TreeGrafter"/>
</dbReference>
<reference evidence="3" key="4">
    <citation type="submission" date="2025-09" db="UniProtKB">
        <authorList>
            <consortium name="Ensembl"/>
        </authorList>
    </citation>
    <scope>IDENTIFICATION</scope>
</reference>
<dbReference type="InterPro" id="IPR003593">
    <property type="entry name" value="AAA+_ATPase"/>
</dbReference>
<name>A0A3P8NYJ5_ASTCA</name>
<dbReference type="InterPro" id="IPR003959">
    <property type="entry name" value="ATPase_AAA_core"/>
</dbReference>